<evidence type="ECO:0000313" key="2">
    <source>
        <dbReference type="EMBL" id="GBM08539.1"/>
    </source>
</evidence>
<sequence length="171" mass="18310">MLLQGTGEVLCGLPGAGFDSSPSILVDSKPNGQGQLNQGNEKLPTLYASSHFPVGTEMILRLVNGTISNDGKYLFREVSVRGPLVMEAISRRSQNLRWSSHLDTAPPTAKHRPKAKYWHNSSPTYPTLPLSPSLSREVGPDHGNFILPSRPACSGTPDGLVLGGVIRSGPK</sequence>
<proteinExistence type="predicted"/>
<dbReference type="EMBL" id="BGPR01000258">
    <property type="protein sequence ID" value="GBM08539.1"/>
    <property type="molecule type" value="Genomic_DNA"/>
</dbReference>
<comment type="caution">
    <text evidence="2">The sequence shown here is derived from an EMBL/GenBank/DDBJ whole genome shotgun (WGS) entry which is preliminary data.</text>
</comment>
<name>A0A4Y2CWT3_ARAVE</name>
<accession>A0A4Y2CWT3</accession>
<keyword evidence="3" id="KW-1185">Reference proteome</keyword>
<evidence type="ECO:0000256" key="1">
    <source>
        <dbReference type="SAM" id="MobiDB-lite"/>
    </source>
</evidence>
<evidence type="ECO:0000313" key="3">
    <source>
        <dbReference type="Proteomes" id="UP000499080"/>
    </source>
</evidence>
<feature type="region of interest" description="Disordered" evidence="1">
    <location>
        <begin position="101"/>
        <end position="122"/>
    </location>
</feature>
<organism evidence="2 3">
    <name type="scientific">Araneus ventricosus</name>
    <name type="common">Orbweaver spider</name>
    <name type="synonym">Epeira ventricosa</name>
    <dbReference type="NCBI Taxonomy" id="182803"/>
    <lineage>
        <taxon>Eukaryota</taxon>
        <taxon>Metazoa</taxon>
        <taxon>Ecdysozoa</taxon>
        <taxon>Arthropoda</taxon>
        <taxon>Chelicerata</taxon>
        <taxon>Arachnida</taxon>
        <taxon>Araneae</taxon>
        <taxon>Araneomorphae</taxon>
        <taxon>Entelegynae</taxon>
        <taxon>Araneoidea</taxon>
        <taxon>Araneidae</taxon>
        <taxon>Araneus</taxon>
    </lineage>
</organism>
<gene>
    <name evidence="2" type="ORF">AVEN_69761_1</name>
</gene>
<dbReference type="Proteomes" id="UP000499080">
    <property type="component" value="Unassembled WGS sequence"/>
</dbReference>
<protein>
    <submittedName>
        <fullName evidence="2">Uncharacterized protein</fullName>
    </submittedName>
</protein>
<reference evidence="2 3" key="1">
    <citation type="journal article" date="2019" name="Sci. Rep.">
        <title>Orb-weaving spider Araneus ventricosus genome elucidates the spidroin gene catalogue.</title>
        <authorList>
            <person name="Kono N."/>
            <person name="Nakamura H."/>
            <person name="Ohtoshi R."/>
            <person name="Moran D.A.P."/>
            <person name="Shinohara A."/>
            <person name="Yoshida Y."/>
            <person name="Fujiwara M."/>
            <person name="Mori M."/>
            <person name="Tomita M."/>
            <person name="Arakawa K."/>
        </authorList>
    </citation>
    <scope>NUCLEOTIDE SEQUENCE [LARGE SCALE GENOMIC DNA]</scope>
</reference>
<dbReference type="AlphaFoldDB" id="A0A4Y2CWT3"/>